<dbReference type="STRING" id="1408281.Epro_0812"/>
<gene>
    <name evidence="1" type="ORF">Epro_0812</name>
</gene>
<organism evidence="1 2">
    <name type="scientific">Endomicrobium proavitum</name>
    <dbReference type="NCBI Taxonomy" id="1408281"/>
    <lineage>
        <taxon>Bacteria</taxon>
        <taxon>Pseudomonadati</taxon>
        <taxon>Elusimicrobiota</taxon>
        <taxon>Endomicrobiia</taxon>
        <taxon>Endomicrobiales</taxon>
        <taxon>Endomicrobiaceae</taxon>
        <taxon>Endomicrobium</taxon>
    </lineage>
</organism>
<sequence length="137" mass="15629">MRIKIFAIAMTVFVIGGCSLKNGNMKIDSINVTSDSFQKLELTDKEKIIDYFGKPNNIFNKDNVEVYEYNYAKMSNSFLNFVPVVGFLLQMKGGVDNYTLNTVYFYFDKNGKVVGDENVTSSGIYPPSYPIKYKTKY</sequence>
<dbReference type="EMBL" id="CP009498">
    <property type="protein sequence ID" value="AKL98191.1"/>
    <property type="molecule type" value="Genomic_DNA"/>
</dbReference>
<dbReference type="Proteomes" id="UP000035337">
    <property type="component" value="Chromosome"/>
</dbReference>
<protein>
    <recommendedName>
        <fullName evidence="3">Lipoprotein SmpA/OmlA domain-containing protein</fullName>
    </recommendedName>
</protein>
<dbReference type="KEGG" id="epo:Epro_0812"/>
<evidence type="ECO:0000313" key="1">
    <source>
        <dbReference type="EMBL" id="AKL98191.1"/>
    </source>
</evidence>
<dbReference type="AlphaFoldDB" id="A0A0G3WHR2"/>
<dbReference type="PROSITE" id="PS51257">
    <property type="entry name" value="PROKAR_LIPOPROTEIN"/>
    <property type="match status" value="1"/>
</dbReference>
<evidence type="ECO:0000313" key="2">
    <source>
        <dbReference type="Proteomes" id="UP000035337"/>
    </source>
</evidence>
<proteinExistence type="predicted"/>
<accession>A0A0G3WHR2</accession>
<evidence type="ECO:0008006" key="3">
    <source>
        <dbReference type="Google" id="ProtNLM"/>
    </source>
</evidence>
<keyword evidence="2" id="KW-1185">Reference proteome</keyword>
<dbReference type="RefSeq" id="WP_052570725.1">
    <property type="nucleotide sequence ID" value="NZ_CP009498.1"/>
</dbReference>
<name>A0A0G3WHR2_9BACT</name>
<reference evidence="1 2" key="1">
    <citation type="submission" date="2014-09" db="EMBL/GenBank/DDBJ databases">
        <title>Complete genome sequence of Endomicrobium proavitum.</title>
        <authorList>
            <person name="Zheng H."/>
        </authorList>
    </citation>
    <scope>NUCLEOTIDE SEQUENCE [LARGE SCALE GENOMIC DNA]</scope>
    <source>
        <strain evidence="1 2">Rsa215</strain>
    </source>
</reference>